<evidence type="ECO:0000256" key="1">
    <source>
        <dbReference type="SAM" id="MobiDB-lite"/>
    </source>
</evidence>
<sequence>MEILHTDITEAEEKKFQDFYTLENDSDLEIEDKLDMYDQYFTTPEEAKAYNNWRRAMKAKEPKASDDSAANSDAEPDKHEPYNLDVYQKQLQNADFTNVDKVAILNGLLNSGFHPHIPIGHTKGKAFHLVPNTRILRPTKENSWKHAPDVSVLPPMILGINHDVRLNVPIDYGKEQRDAITRYLDDPDPHSSDDESDSEPYGKYGQPELETPSSGTASEVPPDPSDPWKNVVVPRNDIGSASDTNRRFQMRSNQSGDSTTMNDGTGFAFYQLGTLHCCNTLADPTTADAQEIFAKERWSTDYVLVAKIDTSRHLKDIWILFDLWADREDPEPVRALPGKFPGTNDYITAAKIADGFADLRANREIRFSDAQGERFEEDYELVGCFRTADRRIVRQ</sequence>
<gene>
    <name evidence="2" type="ORF">E8E12_007319</name>
</gene>
<organism evidence="2 3">
    <name type="scientific">Didymella heteroderae</name>
    <dbReference type="NCBI Taxonomy" id="1769908"/>
    <lineage>
        <taxon>Eukaryota</taxon>
        <taxon>Fungi</taxon>
        <taxon>Dikarya</taxon>
        <taxon>Ascomycota</taxon>
        <taxon>Pezizomycotina</taxon>
        <taxon>Dothideomycetes</taxon>
        <taxon>Pleosporomycetidae</taxon>
        <taxon>Pleosporales</taxon>
        <taxon>Pleosporineae</taxon>
        <taxon>Didymellaceae</taxon>
        <taxon>Didymella</taxon>
    </lineage>
</organism>
<keyword evidence="3" id="KW-1185">Reference proteome</keyword>
<accession>A0A9P5BZ23</accession>
<protein>
    <submittedName>
        <fullName evidence="2">Uncharacterized protein</fullName>
    </submittedName>
</protein>
<dbReference type="OrthoDB" id="3800750at2759"/>
<feature type="compositionally biased region" description="Polar residues" evidence="1">
    <location>
        <begin position="250"/>
        <end position="259"/>
    </location>
</feature>
<feature type="region of interest" description="Disordered" evidence="1">
    <location>
        <begin position="58"/>
        <end position="80"/>
    </location>
</feature>
<evidence type="ECO:0000313" key="2">
    <source>
        <dbReference type="EMBL" id="KAF3035968.1"/>
    </source>
</evidence>
<dbReference type="AlphaFoldDB" id="A0A9P5BZ23"/>
<evidence type="ECO:0000313" key="3">
    <source>
        <dbReference type="Proteomes" id="UP000758155"/>
    </source>
</evidence>
<dbReference type="EMBL" id="SWKV01000054">
    <property type="protein sequence ID" value="KAF3035968.1"/>
    <property type="molecule type" value="Genomic_DNA"/>
</dbReference>
<feature type="region of interest" description="Disordered" evidence="1">
    <location>
        <begin position="183"/>
        <end position="259"/>
    </location>
</feature>
<dbReference type="Proteomes" id="UP000758155">
    <property type="component" value="Unassembled WGS sequence"/>
</dbReference>
<proteinExistence type="predicted"/>
<comment type="caution">
    <text evidence="2">The sequence shown here is derived from an EMBL/GenBank/DDBJ whole genome shotgun (WGS) entry which is preliminary data.</text>
</comment>
<reference evidence="2" key="1">
    <citation type="submission" date="2019-04" db="EMBL/GenBank/DDBJ databases">
        <title>Sequencing of skin fungus with MAO and IRED activity.</title>
        <authorList>
            <person name="Marsaioli A.J."/>
            <person name="Bonatto J.M.C."/>
            <person name="Reis Junior O."/>
        </authorList>
    </citation>
    <scope>NUCLEOTIDE SEQUENCE</scope>
    <source>
        <strain evidence="2">28M1</strain>
    </source>
</reference>
<name>A0A9P5BZ23_9PLEO</name>
<feature type="compositionally biased region" description="Basic and acidic residues" evidence="1">
    <location>
        <begin position="183"/>
        <end position="193"/>
    </location>
</feature>